<feature type="compositionally biased region" description="Basic and acidic residues" evidence="1">
    <location>
        <begin position="210"/>
        <end position="219"/>
    </location>
</feature>
<dbReference type="PANTHER" id="PTHR46370">
    <property type="entry name" value="GPALPP MOTIFS-CONTAINING PROTEIN 1"/>
    <property type="match status" value="1"/>
</dbReference>
<evidence type="ECO:0000313" key="3">
    <source>
        <dbReference type="EMBL" id="ORX61381.1"/>
    </source>
</evidence>
<reference evidence="3 4" key="1">
    <citation type="submission" date="2016-07" db="EMBL/GenBank/DDBJ databases">
        <title>Pervasive Adenine N6-methylation of Active Genes in Fungi.</title>
        <authorList>
            <consortium name="DOE Joint Genome Institute"/>
            <person name="Mondo S.J."/>
            <person name="Dannebaum R.O."/>
            <person name="Kuo R.C."/>
            <person name="Labutti K."/>
            <person name="Haridas S."/>
            <person name="Kuo A."/>
            <person name="Salamov A."/>
            <person name="Ahrendt S.R."/>
            <person name="Lipzen A."/>
            <person name="Sullivan W."/>
            <person name="Andreopoulos W.B."/>
            <person name="Clum A."/>
            <person name="Lindquist E."/>
            <person name="Daum C."/>
            <person name="Ramamoorthy G.K."/>
            <person name="Gryganskyi A."/>
            <person name="Culley D."/>
            <person name="Magnuson J.K."/>
            <person name="James T.Y."/>
            <person name="O'Malley M.A."/>
            <person name="Stajich J.E."/>
            <person name="Spatafora J.W."/>
            <person name="Visel A."/>
            <person name="Grigoriev I.V."/>
        </authorList>
    </citation>
    <scope>NUCLEOTIDE SEQUENCE [LARGE SCALE GENOMIC DNA]</scope>
    <source>
        <strain evidence="3 4">NRRL 3301</strain>
    </source>
</reference>
<dbReference type="InterPro" id="IPR022226">
    <property type="entry name" value="DUF3752"/>
</dbReference>
<feature type="compositionally biased region" description="Basic and acidic residues" evidence="1">
    <location>
        <begin position="159"/>
        <end position="170"/>
    </location>
</feature>
<dbReference type="EMBL" id="MCGT01000003">
    <property type="protein sequence ID" value="ORX61381.1"/>
    <property type="molecule type" value="Genomic_DNA"/>
</dbReference>
<evidence type="ECO:0000256" key="1">
    <source>
        <dbReference type="SAM" id="MobiDB-lite"/>
    </source>
</evidence>
<organism evidence="3 4">
    <name type="scientific">Hesseltinella vesiculosa</name>
    <dbReference type="NCBI Taxonomy" id="101127"/>
    <lineage>
        <taxon>Eukaryota</taxon>
        <taxon>Fungi</taxon>
        <taxon>Fungi incertae sedis</taxon>
        <taxon>Mucoromycota</taxon>
        <taxon>Mucoromycotina</taxon>
        <taxon>Mucoromycetes</taxon>
        <taxon>Mucorales</taxon>
        <taxon>Cunninghamellaceae</taxon>
        <taxon>Hesseltinella</taxon>
    </lineage>
</organism>
<dbReference type="OrthoDB" id="73491at2759"/>
<feature type="compositionally biased region" description="Basic and acidic residues" evidence="1">
    <location>
        <begin position="243"/>
        <end position="256"/>
    </location>
</feature>
<evidence type="ECO:0000259" key="2">
    <source>
        <dbReference type="Pfam" id="PF12572"/>
    </source>
</evidence>
<protein>
    <recommendedName>
        <fullName evidence="2">DUF3752 domain-containing protein</fullName>
    </recommendedName>
</protein>
<dbReference type="Proteomes" id="UP000242146">
    <property type="component" value="Unassembled WGS sequence"/>
</dbReference>
<feature type="compositionally biased region" description="Basic and acidic residues" evidence="1">
    <location>
        <begin position="9"/>
        <end position="19"/>
    </location>
</feature>
<gene>
    <name evidence="3" type="ORF">DM01DRAFT_1380299</name>
</gene>
<dbReference type="AlphaFoldDB" id="A0A1X2GTP0"/>
<comment type="caution">
    <text evidence="3">The sequence shown here is derived from an EMBL/GenBank/DDBJ whole genome shotgun (WGS) entry which is preliminary data.</text>
</comment>
<name>A0A1X2GTP0_9FUNG</name>
<keyword evidence="4" id="KW-1185">Reference proteome</keyword>
<proteinExistence type="predicted"/>
<sequence>MIGPSIPEHLSKQKEKNQDEISISDSDDQDDDQGIGPMIPKHLLQQKQQRNQDEIQISDDDATTPPPESADDADAFAPVLPPELLQERRERAQQGPRRRVMGPAMPPPPGAATHRPAEGEDDMVGPSLPANYNAHEAALTSTIADIEARARQSDPTNSKAKESKGVERPEWMMVPPDVNYLADATSGRARSFNARSVDKNRDTSSWTDTPADKERKAREAAQGNSSSSSRKSDYGRPSANELATREKIQRHNETERPMSLLEMHRKGKYKRKNDNRDDPTKRAFDRDKDLAGARPMNKKQKSELLKKSGEWADRFGPGRGSSFL</sequence>
<dbReference type="PANTHER" id="PTHR46370:SF1">
    <property type="entry name" value="GPALPP MOTIFS-CONTAINING PROTEIN 1"/>
    <property type="match status" value="1"/>
</dbReference>
<feature type="compositionally biased region" description="Basic and acidic residues" evidence="1">
    <location>
        <begin position="272"/>
        <end position="291"/>
    </location>
</feature>
<accession>A0A1X2GTP0</accession>
<feature type="compositionally biased region" description="Basic and acidic residues" evidence="1">
    <location>
        <begin position="300"/>
        <end position="313"/>
    </location>
</feature>
<feature type="region of interest" description="Disordered" evidence="1">
    <location>
        <begin position="186"/>
        <end position="324"/>
    </location>
</feature>
<feature type="region of interest" description="Disordered" evidence="1">
    <location>
        <begin position="144"/>
        <end position="171"/>
    </location>
</feature>
<dbReference type="Pfam" id="PF12572">
    <property type="entry name" value="DUF3752"/>
    <property type="match status" value="1"/>
</dbReference>
<feature type="domain" description="DUF3752" evidence="2">
    <location>
        <begin position="181"/>
        <end position="316"/>
    </location>
</feature>
<dbReference type="InterPro" id="IPR046331">
    <property type="entry name" value="GPAM1-like"/>
</dbReference>
<evidence type="ECO:0000313" key="4">
    <source>
        <dbReference type="Proteomes" id="UP000242146"/>
    </source>
</evidence>
<feature type="region of interest" description="Disordered" evidence="1">
    <location>
        <begin position="1"/>
        <end position="130"/>
    </location>
</feature>